<dbReference type="InterPro" id="IPR003761">
    <property type="entry name" value="Exonuc_VII_S"/>
</dbReference>
<dbReference type="EC" id="3.1.11.6" evidence="6"/>
<dbReference type="GO" id="GO:0006308">
    <property type="term" value="P:DNA catabolic process"/>
    <property type="evidence" value="ECO:0007669"/>
    <property type="project" value="UniProtKB-UniRule"/>
</dbReference>
<dbReference type="PIRSF" id="PIRSF006488">
    <property type="entry name" value="Exonuc_VII_S"/>
    <property type="match status" value="1"/>
</dbReference>
<dbReference type="STRING" id="549789.NIES30_12020"/>
<evidence type="ECO:0000256" key="1">
    <source>
        <dbReference type="ARBA" id="ARBA00009998"/>
    </source>
</evidence>
<keyword evidence="4 6" id="KW-0378">Hydrolase</keyword>
<comment type="catalytic activity">
    <reaction evidence="6">
        <text>Exonucleolytic cleavage in either 5'- to 3'- or 3'- to 5'-direction to yield nucleoside 5'-phosphates.</text>
        <dbReference type="EC" id="3.1.11.6"/>
    </reaction>
</comment>
<evidence type="ECO:0000256" key="6">
    <source>
        <dbReference type="HAMAP-Rule" id="MF_00337"/>
    </source>
</evidence>
<dbReference type="GO" id="GO:0005829">
    <property type="term" value="C:cytosol"/>
    <property type="evidence" value="ECO:0007669"/>
    <property type="project" value="TreeGrafter"/>
</dbReference>
<comment type="subcellular location">
    <subcellularLocation>
        <location evidence="6">Cytoplasm</location>
    </subcellularLocation>
</comment>
<dbReference type="NCBIfam" id="TIGR01280">
    <property type="entry name" value="xseB"/>
    <property type="match status" value="1"/>
</dbReference>
<dbReference type="RefSeq" id="WP_073608667.1">
    <property type="nucleotide sequence ID" value="NZ_MRCG01000008.1"/>
</dbReference>
<name>A0A1U7J526_9CYAN</name>
<keyword evidence="8" id="KW-1185">Reference proteome</keyword>
<comment type="similarity">
    <text evidence="1 6">Belongs to the XseB family.</text>
</comment>
<comment type="function">
    <text evidence="6">Bidirectionally degrades single-stranded DNA into large acid-insoluble oligonucleotides, which are then degraded further into small acid-soluble oligonucleotides.</text>
</comment>
<dbReference type="InterPro" id="IPR037004">
    <property type="entry name" value="Exonuc_VII_ssu_sf"/>
</dbReference>
<dbReference type="OrthoDB" id="427334at2"/>
<dbReference type="Gene3D" id="1.10.287.1040">
    <property type="entry name" value="Exonuclease VII, small subunit"/>
    <property type="match status" value="1"/>
</dbReference>
<dbReference type="HAMAP" id="MF_00337">
    <property type="entry name" value="Exonuc_7_S"/>
    <property type="match status" value="1"/>
</dbReference>
<dbReference type="PANTHER" id="PTHR34137">
    <property type="entry name" value="EXODEOXYRIBONUCLEASE 7 SMALL SUBUNIT"/>
    <property type="match status" value="1"/>
</dbReference>
<evidence type="ECO:0000256" key="2">
    <source>
        <dbReference type="ARBA" id="ARBA00022490"/>
    </source>
</evidence>
<evidence type="ECO:0000313" key="7">
    <source>
        <dbReference type="EMBL" id="OKH47708.1"/>
    </source>
</evidence>
<comment type="caution">
    <text evidence="7">The sequence shown here is derived from an EMBL/GenBank/DDBJ whole genome shotgun (WGS) entry which is preliminary data.</text>
</comment>
<evidence type="ECO:0000313" key="8">
    <source>
        <dbReference type="Proteomes" id="UP000185557"/>
    </source>
</evidence>
<dbReference type="PANTHER" id="PTHR34137:SF1">
    <property type="entry name" value="EXODEOXYRIBONUCLEASE 7 SMALL SUBUNIT"/>
    <property type="match status" value="1"/>
</dbReference>
<proteinExistence type="inferred from homology"/>
<reference evidence="7 8" key="1">
    <citation type="submission" date="2016-11" db="EMBL/GenBank/DDBJ databases">
        <title>Draft Genome Sequences of Nine Cyanobacterial Strains from Diverse Habitats.</title>
        <authorList>
            <person name="Zhu T."/>
            <person name="Hou S."/>
            <person name="Lu X."/>
            <person name="Hess W.R."/>
        </authorList>
    </citation>
    <scope>NUCLEOTIDE SEQUENCE [LARGE SCALE GENOMIC DNA]</scope>
    <source>
        <strain evidence="7 8">NIES-30</strain>
    </source>
</reference>
<keyword evidence="2 6" id="KW-0963">Cytoplasm</keyword>
<sequence>MPKKAADTWSYETTVANVEAIIADLESGSLPLAAVLSQFEQAVQALQQCETYLQEKQQQVDLLIETLAE</sequence>
<protein>
    <recommendedName>
        <fullName evidence="6">Exodeoxyribonuclease 7 small subunit</fullName>
        <ecNumber evidence="6">3.1.11.6</ecNumber>
    </recommendedName>
    <alternativeName>
        <fullName evidence="6">Exodeoxyribonuclease VII small subunit</fullName>
        <shortName evidence="6">Exonuclease VII small subunit</shortName>
    </alternativeName>
</protein>
<evidence type="ECO:0000256" key="3">
    <source>
        <dbReference type="ARBA" id="ARBA00022722"/>
    </source>
</evidence>
<dbReference type="Pfam" id="PF02609">
    <property type="entry name" value="Exonuc_VII_S"/>
    <property type="match status" value="1"/>
</dbReference>
<dbReference type="SUPFAM" id="SSF116842">
    <property type="entry name" value="XseB-like"/>
    <property type="match status" value="1"/>
</dbReference>
<dbReference type="GO" id="GO:0008855">
    <property type="term" value="F:exodeoxyribonuclease VII activity"/>
    <property type="evidence" value="ECO:0007669"/>
    <property type="project" value="UniProtKB-UniRule"/>
</dbReference>
<dbReference type="EMBL" id="MRCG01000008">
    <property type="protein sequence ID" value="OKH47708.1"/>
    <property type="molecule type" value="Genomic_DNA"/>
</dbReference>
<dbReference type="Proteomes" id="UP000185557">
    <property type="component" value="Unassembled WGS sequence"/>
</dbReference>
<dbReference type="AlphaFoldDB" id="A0A1U7J526"/>
<keyword evidence="5 6" id="KW-0269">Exonuclease</keyword>
<dbReference type="GO" id="GO:0009318">
    <property type="term" value="C:exodeoxyribonuclease VII complex"/>
    <property type="evidence" value="ECO:0007669"/>
    <property type="project" value="UniProtKB-UniRule"/>
</dbReference>
<evidence type="ECO:0000256" key="5">
    <source>
        <dbReference type="ARBA" id="ARBA00022839"/>
    </source>
</evidence>
<comment type="subunit">
    <text evidence="6">Heterooligomer composed of large and small subunits.</text>
</comment>
<evidence type="ECO:0000256" key="4">
    <source>
        <dbReference type="ARBA" id="ARBA00022801"/>
    </source>
</evidence>
<accession>A0A1U7J526</accession>
<keyword evidence="3 6" id="KW-0540">Nuclease</keyword>
<organism evidence="7 8">
    <name type="scientific">Phormidium tenue NIES-30</name>
    <dbReference type="NCBI Taxonomy" id="549789"/>
    <lineage>
        <taxon>Bacteria</taxon>
        <taxon>Bacillati</taxon>
        <taxon>Cyanobacteriota</taxon>
        <taxon>Cyanophyceae</taxon>
        <taxon>Oscillatoriophycideae</taxon>
        <taxon>Oscillatoriales</taxon>
        <taxon>Oscillatoriaceae</taxon>
        <taxon>Phormidium</taxon>
    </lineage>
</organism>
<gene>
    <name evidence="6" type="primary">xseB</name>
    <name evidence="7" type="ORF">NIES30_12020</name>
</gene>